<reference evidence="2" key="1">
    <citation type="submission" date="2022-07" db="EMBL/GenBank/DDBJ databases">
        <title>Genome Sequence of Leucocoprinus birnbaumii.</title>
        <authorList>
            <person name="Buettner E."/>
        </authorList>
    </citation>
    <scope>NUCLEOTIDE SEQUENCE</scope>
    <source>
        <strain evidence="2">VT141</strain>
    </source>
</reference>
<sequence>MVKGQLPTDIVLSVLEYTSFQDLLSIRNVSHRYRELATYIIRCRVLGILGGFVDDPVILLGALDRSNGLISGSCPLLILADGTFAPGDLDVYMPSTHSSILVEFIESVGYRIIHQRGIRDNVCAYSQRSLSHALRFSRTGREHGPIVNVLIGRGPFALEPIFDFDFTFLMNAITGHGIISLYPYMTVKRRTGVINKIGMIYRSRVAKYVNRNFTIDWSASSNGVPEVSATKIDISSKKVFTIIKDPAFLPREDWPSTGLWDQDVTDRCTEIMLDRARIISELDINGSNINPLAYINSYPNIPLADVVYHIVLRAPSRFPQWLEGWNSGYFNLYRYLESTTSGNDMSLMEPLIPNSGFRIALHLPMFVKSDGGKVGKTPSWLRTLVPSSRIEEFDRLSIDHELNCFPLLIEPFNNNPITMDLYPYGCQGILIDVTFLIQKTGICCDHHSFYQFSGLPINIAVIDIA</sequence>
<name>A0AAD5VUY0_9AGAR</name>
<organism evidence="2 3">
    <name type="scientific">Leucocoprinus birnbaumii</name>
    <dbReference type="NCBI Taxonomy" id="56174"/>
    <lineage>
        <taxon>Eukaryota</taxon>
        <taxon>Fungi</taxon>
        <taxon>Dikarya</taxon>
        <taxon>Basidiomycota</taxon>
        <taxon>Agaricomycotina</taxon>
        <taxon>Agaricomycetes</taxon>
        <taxon>Agaricomycetidae</taxon>
        <taxon>Agaricales</taxon>
        <taxon>Agaricineae</taxon>
        <taxon>Agaricaceae</taxon>
        <taxon>Leucocoprinus</taxon>
    </lineage>
</organism>
<gene>
    <name evidence="2" type="ORF">NP233_g6211</name>
</gene>
<accession>A0AAD5VUY0</accession>
<dbReference type="PROSITE" id="PS50181">
    <property type="entry name" value="FBOX"/>
    <property type="match status" value="1"/>
</dbReference>
<dbReference type="Pfam" id="PF00646">
    <property type="entry name" value="F-box"/>
    <property type="match status" value="1"/>
</dbReference>
<comment type="caution">
    <text evidence="2">The sequence shown here is derived from an EMBL/GenBank/DDBJ whole genome shotgun (WGS) entry which is preliminary data.</text>
</comment>
<evidence type="ECO:0000313" key="3">
    <source>
        <dbReference type="Proteomes" id="UP001213000"/>
    </source>
</evidence>
<dbReference type="EMBL" id="JANIEX010000396">
    <property type="protein sequence ID" value="KAJ3567671.1"/>
    <property type="molecule type" value="Genomic_DNA"/>
</dbReference>
<dbReference type="InterPro" id="IPR036047">
    <property type="entry name" value="F-box-like_dom_sf"/>
</dbReference>
<dbReference type="Proteomes" id="UP001213000">
    <property type="component" value="Unassembled WGS sequence"/>
</dbReference>
<proteinExistence type="predicted"/>
<feature type="domain" description="F-box" evidence="1">
    <location>
        <begin position="1"/>
        <end position="36"/>
    </location>
</feature>
<evidence type="ECO:0000259" key="1">
    <source>
        <dbReference type="PROSITE" id="PS50181"/>
    </source>
</evidence>
<dbReference type="AlphaFoldDB" id="A0AAD5VUY0"/>
<dbReference type="SUPFAM" id="SSF81383">
    <property type="entry name" value="F-box domain"/>
    <property type="match status" value="1"/>
</dbReference>
<keyword evidence="3" id="KW-1185">Reference proteome</keyword>
<dbReference type="InterPro" id="IPR001810">
    <property type="entry name" value="F-box_dom"/>
</dbReference>
<evidence type="ECO:0000313" key="2">
    <source>
        <dbReference type="EMBL" id="KAJ3567671.1"/>
    </source>
</evidence>
<dbReference type="CDD" id="cd09917">
    <property type="entry name" value="F-box_SF"/>
    <property type="match status" value="1"/>
</dbReference>
<protein>
    <recommendedName>
        <fullName evidence="1">F-box domain-containing protein</fullName>
    </recommendedName>
</protein>